<keyword evidence="2" id="KW-1185">Reference proteome</keyword>
<dbReference type="Proteomes" id="UP001464891">
    <property type="component" value="Unassembled WGS sequence"/>
</dbReference>
<sequence length="122" mass="13439">MVTPTAKGLIPEALKRIGLNLSEFLEHWSRGLLIVQWRDFSIAELVQGWNLEELARESCLTLEELEAIAKGAKPSDTALIRLGGLLTKPVPNQDPLSTEDLRQIRTKTFPPAQPKVGNGNGN</sequence>
<dbReference type="RefSeq" id="WP_190440710.1">
    <property type="nucleotide sequence ID" value="NZ_JAMPKM010000015.1"/>
</dbReference>
<comment type="caution">
    <text evidence="1">The sequence shown here is derived from an EMBL/GenBank/DDBJ whole genome shotgun (WGS) entry which is preliminary data.</text>
</comment>
<accession>A0ABV0JCY7</accession>
<evidence type="ECO:0000313" key="2">
    <source>
        <dbReference type="Proteomes" id="UP001464891"/>
    </source>
</evidence>
<gene>
    <name evidence="1" type="ORF">NC998_21250</name>
</gene>
<dbReference type="EMBL" id="JAMPKM010000015">
    <property type="protein sequence ID" value="MEP0819630.1"/>
    <property type="molecule type" value="Genomic_DNA"/>
</dbReference>
<proteinExistence type="predicted"/>
<reference evidence="1 2" key="1">
    <citation type="submission" date="2022-04" db="EMBL/GenBank/DDBJ databases">
        <title>Positive selection, recombination, and allopatry shape intraspecific diversity of widespread and dominant cyanobacteria.</title>
        <authorList>
            <person name="Wei J."/>
            <person name="Shu W."/>
            <person name="Hu C."/>
        </authorList>
    </citation>
    <scope>NUCLEOTIDE SEQUENCE [LARGE SCALE GENOMIC DNA]</scope>
    <source>
        <strain evidence="1 2">GB2-A4</strain>
    </source>
</reference>
<protein>
    <submittedName>
        <fullName evidence="1">Uncharacterized protein</fullName>
    </submittedName>
</protein>
<name>A0ABV0JCY7_9CYAN</name>
<organism evidence="1 2">
    <name type="scientific">Trichocoleus desertorum GB2-A4</name>
    <dbReference type="NCBI Taxonomy" id="2933944"/>
    <lineage>
        <taxon>Bacteria</taxon>
        <taxon>Bacillati</taxon>
        <taxon>Cyanobacteriota</taxon>
        <taxon>Cyanophyceae</taxon>
        <taxon>Leptolyngbyales</taxon>
        <taxon>Trichocoleusaceae</taxon>
        <taxon>Trichocoleus</taxon>
    </lineage>
</organism>
<evidence type="ECO:0000313" key="1">
    <source>
        <dbReference type="EMBL" id="MEP0819630.1"/>
    </source>
</evidence>